<dbReference type="PANTHER" id="PTHR30093">
    <property type="entry name" value="GENERAL SECRETION PATHWAY PROTEIN G"/>
    <property type="match status" value="1"/>
</dbReference>
<sequence>MKQKQQGFTLIELMIVVAIIGILAAIAIPSYQGFVVRAQFSEGLTLAGMAKTPVTEHLQRGQTFDSLEDDLGMQMAGSFGGLVDAEFDGDKEGIWRFAYEFGKDGQAVNGRLNGDQIQYVYDFADGSWSCETGVSQRYATGCETVEDLPKLPDDSGGGGG</sequence>
<keyword evidence="4 8" id="KW-0812">Transmembrane</keyword>
<evidence type="ECO:0000256" key="3">
    <source>
        <dbReference type="ARBA" id="ARBA00022481"/>
    </source>
</evidence>
<dbReference type="EMBL" id="RCDA01000001">
    <property type="protein sequence ID" value="RLK51500.1"/>
    <property type="molecule type" value="Genomic_DNA"/>
</dbReference>
<dbReference type="GO" id="GO:0015627">
    <property type="term" value="C:type II protein secretion system complex"/>
    <property type="evidence" value="ECO:0007669"/>
    <property type="project" value="InterPro"/>
</dbReference>
<evidence type="ECO:0000256" key="5">
    <source>
        <dbReference type="ARBA" id="ARBA00022989"/>
    </source>
</evidence>
<comment type="subcellular location">
    <subcellularLocation>
        <location evidence="1">Membrane</location>
        <topology evidence="1">Single-pass membrane protein</topology>
    </subcellularLocation>
</comment>
<keyword evidence="10" id="KW-1185">Reference proteome</keyword>
<feature type="transmembrane region" description="Helical" evidence="8">
    <location>
        <begin position="7"/>
        <end position="28"/>
    </location>
</feature>
<keyword evidence="6 8" id="KW-0472">Membrane</keyword>
<protein>
    <submittedName>
        <fullName evidence="9">Type IV pilus assembly protein PilA</fullName>
    </submittedName>
</protein>
<evidence type="ECO:0000256" key="7">
    <source>
        <dbReference type="RuleBase" id="RU000389"/>
    </source>
</evidence>
<dbReference type="Pfam" id="PF00114">
    <property type="entry name" value="Pilin"/>
    <property type="match status" value="1"/>
</dbReference>
<dbReference type="InterPro" id="IPR002416">
    <property type="entry name" value="T2SS_protein-GspH"/>
</dbReference>
<comment type="caution">
    <text evidence="9">The sequence shown here is derived from an EMBL/GenBank/DDBJ whole genome shotgun (WGS) entry which is preliminary data.</text>
</comment>
<dbReference type="RefSeq" id="WP_121441907.1">
    <property type="nucleotide sequence ID" value="NZ_RCDA01000001.1"/>
</dbReference>
<dbReference type="InterPro" id="IPR045584">
    <property type="entry name" value="Pilin-like"/>
</dbReference>
<evidence type="ECO:0000256" key="6">
    <source>
        <dbReference type="ARBA" id="ARBA00023136"/>
    </source>
</evidence>
<dbReference type="InterPro" id="IPR001082">
    <property type="entry name" value="Pilin"/>
</dbReference>
<gene>
    <name evidence="9" type="ORF">DFR31_1442</name>
</gene>
<dbReference type="PANTHER" id="PTHR30093:SF34">
    <property type="entry name" value="PREPILIN PEPTIDASE-DEPENDENT PROTEIN D"/>
    <property type="match status" value="1"/>
</dbReference>
<dbReference type="AlphaFoldDB" id="A0A498CDW3"/>
<dbReference type="GO" id="GO:0043107">
    <property type="term" value="P:type IV pilus-dependent motility"/>
    <property type="evidence" value="ECO:0007669"/>
    <property type="project" value="TreeGrafter"/>
</dbReference>
<dbReference type="GO" id="GO:0015628">
    <property type="term" value="P:protein secretion by the type II secretion system"/>
    <property type="evidence" value="ECO:0007669"/>
    <property type="project" value="InterPro"/>
</dbReference>
<dbReference type="GO" id="GO:0007155">
    <property type="term" value="P:cell adhesion"/>
    <property type="evidence" value="ECO:0007669"/>
    <property type="project" value="InterPro"/>
</dbReference>
<reference evidence="9 10" key="1">
    <citation type="submission" date="2018-10" db="EMBL/GenBank/DDBJ databases">
        <title>Genomic Encyclopedia of Type Strains, Phase IV (KMG-IV): sequencing the most valuable type-strain genomes for metagenomic binning, comparative biology and taxonomic classification.</title>
        <authorList>
            <person name="Goeker M."/>
        </authorList>
    </citation>
    <scope>NUCLEOTIDE SEQUENCE [LARGE SCALE GENOMIC DNA]</scope>
    <source>
        <strain evidence="9 10">DSM 12769</strain>
    </source>
</reference>
<dbReference type="PRINTS" id="PR00885">
    <property type="entry name" value="BCTERIALGSPH"/>
</dbReference>
<accession>A0A498CDW3</accession>
<evidence type="ECO:0000313" key="10">
    <source>
        <dbReference type="Proteomes" id="UP000275461"/>
    </source>
</evidence>
<proteinExistence type="inferred from homology"/>
<dbReference type="NCBIfam" id="TIGR02532">
    <property type="entry name" value="IV_pilin_GFxxxE"/>
    <property type="match status" value="1"/>
</dbReference>
<comment type="similarity">
    <text evidence="2 7">Belongs to the N-Me-Phe pilin family.</text>
</comment>
<dbReference type="InterPro" id="IPR012902">
    <property type="entry name" value="N_methyl_site"/>
</dbReference>
<name>A0A498CDW3_9GAMM</name>
<organism evidence="9 10">
    <name type="scientific">Alkalispirillum mobile</name>
    <dbReference type="NCBI Taxonomy" id="85925"/>
    <lineage>
        <taxon>Bacteria</taxon>
        <taxon>Pseudomonadati</taxon>
        <taxon>Pseudomonadota</taxon>
        <taxon>Gammaproteobacteria</taxon>
        <taxon>Chromatiales</taxon>
        <taxon>Ectothiorhodospiraceae</taxon>
        <taxon>Alkalispirillum</taxon>
    </lineage>
</organism>
<dbReference type="Gene3D" id="3.30.700.10">
    <property type="entry name" value="Glycoprotein, Type 4 Pilin"/>
    <property type="match status" value="1"/>
</dbReference>
<keyword evidence="3" id="KW-0488">Methylation</keyword>
<dbReference type="PROSITE" id="PS00409">
    <property type="entry name" value="PROKAR_NTER_METHYL"/>
    <property type="match status" value="1"/>
</dbReference>
<dbReference type="SUPFAM" id="SSF54523">
    <property type="entry name" value="Pili subunits"/>
    <property type="match status" value="1"/>
</dbReference>
<evidence type="ECO:0000256" key="2">
    <source>
        <dbReference type="ARBA" id="ARBA00005233"/>
    </source>
</evidence>
<evidence type="ECO:0000256" key="4">
    <source>
        <dbReference type="ARBA" id="ARBA00022692"/>
    </source>
</evidence>
<evidence type="ECO:0000313" key="9">
    <source>
        <dbReference type="EMBL" id="RLK51500.1"/>
    </source>
</evidence>
<keyword evidence="7" id="KW-0281">Fimbrium</keyword>
<dbReference type="Pfam" id="PF07963">
    <property type="entry name" value="N_methyl"/>
    <property type="match status" value="1"/>
</dbReference>
<dbReference type="Proteomes" id="UP000275461">
    <property type="component" value="Unassembled WGS sequence"/>
</dbReference>
<dbReference type="OrthoDB" id="5918848at2"/>
<evidence type="ECO:0000256" key="8">
    <source>
        <dbReference type="SAM" id="Phobius"/>
    </source>
</evidence>
<keyword evidence="5 8" id="KW-1133">Transmembrane helix</keyword>
<dbReference type="GO" id="GO:0044096">
    <property type="term" value="C:type IV pilus"/>
    <property type="evidence" value="ECO:0007669"/>
    <property type="project" value="TreeGrafter"/>
</dbReference>
<dbReference type="GO" id="GO:0016020">
    <property type="term" value="C:membrane"/>
    <property type="evidence" value="ECO:0007669"/>
    <property type="project" value="UniProtKB-SubCell"/>
</dbReference>
<evidence type="ECO:0000256" key="1">
    <source>
        <dbReference type="ARBA" id="ARBA00004167"/>
    </source>
</evidence>